<protein>
    <submittedName>
        <fullName evidence="3">Uncharacterized protein</fullName>
    </submittedName>
</protein>
<feature type="coiled-coil region" evidence="1">
    <location>
        <begin position="572"/>
        <end position="599"/>
    </location>
</feature>
<feature type="compositionally biased region" description="Acidic residues" evidence="2">
    <location>
        <begin position="733"/>
        <end position="749"/>
    </location>
</feature>
<gene>
    <name evidence="3" type="ORF">QYE76_013526</name>
</gene>
<evidence type="ECO:0000256" key="1">
    <source>
        <dbReference type="SAM" id="Coils"/>
    </source>
</evidence>
<accession>A0AAD8X7Q3</accession>
<evidence type="ECO:0000256" key="2">
    <source>
        <dbReference type="SAM" id="MobiDB-lite"/>
    </source>
</evidence>
<feature type="compositionally biased region" description="Low complexity" evidence="2">
    <location>
        <begin position="750"/>
        <end position="768"/>
    </location>
</feature>
<organism evidence="3 4">
    <name type="scientific">Lolium multiflorum</name>
    <name type="common">Italian ryegrass</name>
    <name type="synonym">Lolium perenne subsp. multiflorum</name>
    <dbReference type="NCBI Taxonomy" id="4521"/>
    <lineage>
        <taxon>Eukaryota</taxon>
        <taxon>Viridiplantae</taxon>
        <taxon>Streptophyta</taxon>
        <taxon>Embryophyta</taxon>
        <taxon>Tracheophyta</taxon>
        <taxon>Spermatophyta</taxon>
        <taxon>Magnoliopsida</taxon>
        <taxon>Liliopsida</taxon>
        <taxon>Poales</taxon>
        <taxon>Poaceae</taxon>
        <taxon>BOP clade</taxon>
        <taxon>Pooideae</taxon>
        <taxon>Poodae</taxon>
        <taxon>Poeae</taxon>
        <taxon>Poeae Chloroplast Group 2 (Poeae type)</taxon>
        <taxon>Loliodinae</taxon>
        <taxon>Loliinae</taxon>
        <taxon>Lolium</taxon>
    </lineage>
</organism>
<dbReference type="EMBL" id="JAUUTY010000001">
    <property type="protein sequence ID" value="KAK1696829.1"/>
    <property type="molecule type" value="Genomic_DNA"/>
</dbReference>
<sequence length="774" mass="83849">MEQLRRDSDICSDDIIRTFISRQVLPLQRQAHKISEMYGPRDPTKISDLQLSKEDVVLKARQICQTAMPMDWEWGKLPLSSTNPPTDDVRTCQGALSSHRSGAARPLPKRDLDTVDPDPYVHWTVLKMGGSQASRPCNFSTKDSDSDDEVTVLEPAPTHRLWSALYRYRPRSARSSWINLPLRARRTRLRQLKPAQATLLPPSAPGKLSAGRRYPRRITGGGRCRLLPELRSRSRSATGIPRKARGNREDLTSSSSKPGTIWCRNSRLLSGGTTSAGRAAPDLPEHRAEGDNASPPEIQDTGSSNTGANTEDAGDGAFGSYRPKKKKKKDTTSSPSKTMPEPSTPATSTPAKDATEAPAPSKTAPAPPPASSTGEPAVVKPTPPPSQAPAAAKPTASRGIKFSKPQAAAVTSATSSGPQSLVLHSGCAAIVAGETAPAPLGRITELTRGGAELGHLLDYAENTGQHFSRLRRAVREFDNAWHDANINVVNTADARERLFEELLWEHRDLAEAHSHCQAVPEASIEALKTHLTNLQGDCLQGLKDQLIQAGLHHDKEMKDAKAASEAKLNEFLEESTNSNAVLRAELEEESKARKAAEDRVALLIGAKGVRPAGRANRRARPQALSGLAALQGLVAREEMPANLTLTSERPKGAGRRIREWQCSLPVPEDAALRFACSWYEDLDLDAFHSLREDAPTDKDPVLTAKRKDRAYRIAEYAPVRTFIPPPPDVQDYLSDEEEREDEEDADAGEGDALPKAGDAPPGAAGDAPPKAPAA</sequence>
<comment type="caution">
    <text evidence="3">The sequence shown here is derived from an EMBL/GenBank/DDBJ whole genome shotgun (WGS) entry which is preliminary data.</text>
</comment>
<keyword evidence="4" id="KW-1185">Reference proteome</keyword>
<dbReference type="AlphaFoldDB" id="A0AAD8X7Q3"/>
<reference evidence="3" key="1">
    <citation type="submission" date="2023-07" db="EMBL/GenBank/DDBJ databases">
        <title>A chromosome-level genome assembly of Lolium multiflorum.</title>
        <authorList>
            <person name="Chen Y."/>
            <person name="Copetti D."/>
            <person name="Kolliker R."/>
            <person name="Studer B."/>
        </authorList>
    </citation>
    <scope>NUCLEOTIDE SEQUENCE</scope>
    <source>
        <strain evidence="3">02402/16</strain>
        <tissue evidence="3">Leaf</tissue>
    </source>
</reference>
<feature type="region of interest" description="Disordered" evidence="2">
    <location>
        <begin position="718"/>
        <end position="774"/>
    </location>
</feature>
<feature type="compositionally biased region" description="Low complexity" evidence="2">
    <location>
        <begin position="388"/>
        <end position="397"/>
    </location>
</feature>
<dbReference type="Proteomes" id="UP001231189">
    <property type="component" value="Unassembled WGS sequence"/>
</dbReference>
<feature type="compositionally biased region" description="Polar residues" evidence="2">
    <location>
        <begin position="300"/>
        <end position="309"/>
    </location>
</feature>
<proteinExistence type="predicted"/>
<feature type="region of interest" description="Disordered" evidence="2">
    <location>
        <begin position="199"/>
        <end position="400"/>
    </location>
</feature>
<feature type="compositionally biased region" description="Polar residues" evidence="2">
    <location>
        <begin position="267"/>
        <end position="276"/>
    </location>
</feature>
<name>A0AAD8X7Q3_LOLMU</name>
<evidence type="ECO:0000313" key="3">
    <source>
        <dbReference type="EMBL" id="KAK1696829.1"/>
    </source>
</evidence>
<keyword evidence="1" id="KW-0175">Coiled coil</keyword>
<evidence type="ECO:0000313" key="4">
    <source>
        <dbReference type="Proteomes" id="UP001231189"/>
    </source>
</evidence>
<feature type="compositionally biased region" description="Low complexity" evidence="2">
    <location>
        <begin position="332"/>
        <end position="364"/>
    </location>
</feature>